<comment type="subcellular location">
    <subcellularLocation>
        <location evidence="2">Mitochondrion inner membrane</location>
        <topology evidence="2">Single-pass membrane protein</topology>
        <orientation evidence="2">Intermembrane side</orientation>
    </subcellularLocation>
</comment>
<dbReference type="GO" id="GO:0005759">
    <property type="term" value="C:mitochondrial matrix"/>
    <property type="evidence" value="ECO:0007669"/>
    <property type="project" value="UniProtKB-ARBA"/>
</dbReference>
<comment type="caution">
    <text evidence="6">The sequence shown here is derived from an EMBL/GenBank/DDBJ whole genome shotgun (WGS) entry which is preliminary data.</text>
</comment>
<evidence type="ECO:0000256" key="3">
    <source>
        <dbReference type="ARBA" id="ARBA00022692"/>
    </source>
</evidence>
<keyword evidence="7" id="KW-1185">Reference proteome</keyword>
<sequence length="187" mass="21142">MALYSGSVIIGFLALAYAAVPLYRALCQRTGYGGNPITDSEKFTPDKMIPVDRKKRIRVAFSSEVSTIMPWRFKPQQREVHVLPGETALAFYKAKNVSDRDIVGMATYSVIPEKAAPYFSKIQCFCFEEQMLRAGEEVDMPVFFFIDPDFTKDPLTANIDDIILHYTFFKAKYDDDGVLTPVEDAPN</sequence>
<dbReference type="GO" id="GO:0005743">
    <property type="term" value="C:mitochondrial inner membrane"/>
    <property type="evidence" value="ECO:0007669"/>
    <property type="project" value="UniProtKB-SubCell"/>
</dbReference>
<reference evidence="6" key="1">
    <citation type="journal article" date="2019" name="G3 (Bethesda)">
        <title>Genome Assemblies of Two Rare Opportunistic Yeast Pathogens: Diutina rugosa (syn. Candida rugosa) and Trichomonascus ciferrii (syn. Candida ciferrii).</title>
        <authorList>
            <person name="Mixao V."/>
            <person name="Saus E."/>
            <person name="Hansen A.P."/>
            <person name="Lass-Florl C."/>
            <person name="Gabaldon T."/>
        </authorList>
    </citation>
    <scope>NUCLEOTIDE SEQUENCE</scope>
    <source>
        <strain evidence="6">CBS 4856</strain>
    </source>
</reference>
<dbReference type="Pfam" id="PF04442">
    <property type="entry name" value="CtaG_Cox11"/>
    <property type="match status" value="1"/>
</dbReference>
<keyword evidence="3" id="KW-0812">Transmembrane</keyword>
<dbReference type="VEuPathDB" id="FungiDB:TRICI_004778"/>
<evidence type="ECO:0000256" key="5">
    <source>
        <dbReference type="ARBA" id="ARBA00023136"/>
    </source>
</evidence>
<dbReference type="AlphaFoldDB" id="A0A642UZK5"/>
<dbReference type="Gene3D" id="2.60.370.10">
    <property type="entry name" value="Ctag/Cox11"/>
    <property type="match status" value="1"/>
</dbReference>
<dbReference type="FunFam" id="2.60.370.10:FF:000001">
    <property type="entry name" value="COX11 cytochrome c oxidase assembly homolog"/>
    <property type="match status" value="1"/>
</dbReference>
<dbReference type="InterPro" id="IPR007533">
    <property type="entry name" value="Cyt_c_oxidase_assmbl_CtaG"/>
</dbReference>
<dbReference type="SUPFAM" id="SSF110111">
    <property type="entry name" value="Ctag/Cox11"/>
    <property type="match status" value="1"/>
</dbReference>
<evidence type="ECO:0000256" key="1">
    <source>
        <dbReference type="ARBA" id="ARBA00004007"/>
    </source>
</evidence>
<protein>
    <recommendedName>
        <fullName evidence="8">Cytochrome c oxidase assembly protein CtaG/Cox11</fullName>
    </recommendedName>
</protein>
<evidence type="ECO:0000256" key="4">
    <source>
        <dbReference type="ARBA" id="ARBA00022989"/>
    </source>
</evidence>
<dbReference type="OrthoDB" id="1704689at2759"/>
<keyword evidence="4" id="KW-1133">Transmembrane helix</keyword>
<evidence type="ECO:0000256" key="2">
    <source>
        <dbReference type="ARBA" id="ARBA00004243"/>
    </source>
</evidence>
<evidence type="ECO:0000313" key="7">
    <source>
        <dbReference type="Proteomes" id="UP000761534"/>
    </source>
</evidence>
<gene>
    <name evidence="6" type="ORF">TRICI_004778</name>
</gene>
<dbReference type="NCBIfam" id="NF003465">
    <property type="entry name" value="PRK05089.1"/>
    <property type="match status" value="1"/>
</dbReference>
<proteinExistence type="inferred from homology"/>
<dbReference type="PANTHER" id="PTHR21320">
    <property type="entry name" value="CYTOCHROME C OXIDASE ASSEMBLY PROTEIN COX11-RELATED"/>
    <property type="match status" value="1"/>
</dbReference>
<evidence type="ECO:0000313" key="6">
    <source>
        <dbReference type="EMBL" id="KAA8908430.1"/>
    </source>
</evidence>
<keyword evidence="5" id="KW-0472">Membrane</keyword>
<evidence type="ECO:0008006" key="8">
    <source>
        <dbReference type="Google" id="ProtNLM"/>
    </source>
</evidence>
<accession>A0A642UZK5</accession>
<dbReference type="PIRSF" id="PIRSF005413">
    <property type="entry name" value="COX11"/>
    <property type="match status" value="1"/>
</dbReference>
<dbReference type="Proteomes" id="UP000761534">
    <property type="component" value="Unassembled WGS sequence"/>
</dbReference>
<name>A0A642UZK5_9ASCO</name>
<dbReference type="GO" id="GO:0005507">
    <property type="term" value="F:copper ion binding"/>
    <property type="evidence" value="ECO:0007669"/>
    <property type="project" value="InterPro"/>
</dbReference>
<comment type="function">
    <text evidence="1">Exerts its effect at some terminal stage of cytochrome c oxidase synthesis, probably by being involved in the insertion of the copper B into subunit I.</text>
</comment>
<dbReference type="InterPro" id="IPR023471">
    <property type="entry name" value="CtaG/Cox11_dom_sf"/>
</dbReference>
<dbReference type="PANTHER" id="PTHR21320:SF3">
    <property type="entry name" value="CYTOCHROME C OXIDASE ASSEMBLY PROTEIN COX11, MITOCHONDRIAL-RELATED"/>
    <property type="match status" value="1"/>
</dbReference>
<dbReference type="EMBL" id="SWFS01000365">
    <property type="protein sequence ID" value="KAA8908430.1"/>
    <property type="molecule type" value="Genomic_DNA"/>
</dbReference>
<organism evidence="6 7">
    <name type="scientific">Trichomonascus ciferrii</name>
    <dbReference type="NCBI Taxonomy" id="44093"/>
    <lineage>
        <taxon>Eukaryota</taxon>
        <taxon>Fungi</taxon>
        <taxon>Dikarya</taxon>
        <taxon>Ascomycota</taxon>
        <taxon>Saccharomycotina</taxon>
        <taxon>Dipodascomycetes</taxon>
        <taxon>Dipodascales</taxon>
        <taxon>Trichomonascaceae</taxon>
        <taxon>Trichomonascus</taxon>
        <taxon>Trichomonascus ciferrii complex</taxon>
    </lineage>
</organism>
<dbReference type="HAMAP" id="MF_00155">
    <property type="entry name" value="CtaG"/>
    <property type="match status" value="1"/>
</dbReference>